<organism evidence="1 2">
    <name type="scientific">Nocardioides bigeumensis</name>
    <dbReference type="NCBI Taxonomy" id="433657"/>
    <lineage>
        <taxon>Bacteria</taxon>
        <taxon>Bacillati</taxon>
        <taxon>Actinomycetota</taxon>
        <taxon>Actinomycetes</taxon>
        <taxon>Propionibacteriales</taxon>
        <taxon>Nocardioidaceae</taxon>
        <taxon>Nocardioides</taxon>
    </lineage>
</organism>
<evidence type="ECO:0008006" key="3">
    <source>
        <dbReference type="Google" id="ProtNLM"/>
    </source>
</evidence>
<dbReference type="Gene3D" id="2.60.300.12">
    <property type="entry name" value="HesB-like domain"/>
    <property type="match status" value="1"/>
</dbReference>
<accession>A0ABP5JBD2</accession>
<dbReference type="RefSeq" id="WP_344302721.1">
    <property type="nucleotide sequence ID" value="NZ_BAAAQQ010000002.1"/>
</dbReference>
<dbReference type="Proteomes" id="UP001500575">
    <property type="component" value="Unassembled WGS sequence"/>
</dbReference>
<dbReference type="SUPFAM" id="SSF89360">
    <property type="entry name" value="HesB-like domain"/>
    <property type="match status" value="1"/>
</dbReference>
<dbReference type="InterPro" id="IPR035903">
    <property type="entry name" value="HesB-like_dom_sf"/>
</dbReference>
<proteinExistence type="predicted"/>
<dbReference type="EMBL" id="BAAAQQ010000002">
    <property type="protein sequence ID" value="GAA2114285.1"/>
    <property type="molecule type" value="Genomic_DNA"/>
</dbReference>
<keyword evidence="2" id="KW-1185">Reference proteome</keyword>
<gene>
    <name evidence="1" type="ORF">GCM10009843_02640</name>
</gene>
<evidence type="ECO:0000313" key="1">
    <source>
        <dbReference type="EMBL" id="GAA2114285.1"/>
    </source>
</evidence>
<protein>
    <recommendedName>
        <fullName evidence="3">Fe-S cluster assembly iron-binding protein IscA</fullName>
    </recommendedName>
</protein>
<reference evidence="2" key="1">
    <citation type="journal article" date="2019" name="Int. J. Syst. Evol. Microbiol.">
        <title>The Global Catalogue of Microorganisms (GCM) 10K type strain sequencing project: providing services to taxonomists for standard genome sequencing and annotation.</title>
        <authorList>
            <consortium name="The Broad Institute Genomics Platform"/>
            <consortium name="The Broad Institute Genome Sequencing Center for Infectious Disease"/>
            <person name="Wu L."/>
            <person name="Ma J."/>
        </authorList>
    </citation>
    <scope>NUCLEOTIDE SEQUENCE [LARGE SCALE GENOMIC DNA]</scope>
    <source>
        <strain evidence="2">JCM 16021</strain>
    </source>
</reference>
<evidence type="ECO:0000313" key="2">
    <source>
        <dbReference type="Proteomes" id="UP001500575"/>
    </source>
</evidence>
<name>A0ABP5JBD2_9ACTN</name>
<sequence>MIAISSRALKVIRQVTGHPRLKHTSGLRIARGDEGGERLRVGAVNEPAAGDQVVERDGARLYLGPVAAQKVRNGELDASTDENGRVTFILRDSA</sequence>
<comment type="caution">
    <text evidence="1">The sequence shown here is derived from an EMBL/GenBank/DDBJ whole genome shotgun (WGS) entry which is preliminary data.</text>
</comment>